<reference evidence="1" key="1">
    <citation type="submission" date="2021-02" db="EMBL/GenBank/DDBJ databases">
        <authorList>
            <person name="Syme A R."/>
            <person name="Syme A R."/>
            <person name="Moolhuijzen P."/>
        </authorList>
    </citation>
    <scope>NUCLEOTIDE SEQUENCE</scope>
    <source>
        <strain evidence="1">W1-1</strain>
    </source>
</reference>
<name>A0A6S6WD96_9PLEO</name>
<sequence length="79" mass="8820">MKTLQILILFATSSTVLAKYCPGGVMNCYYSDNYECHINCWPQCSCRQFVTPNGHPIEVGLASRECTILSYQAGPSCYE</sequence>
<dbReference type="AlphaFoldDB" id="A0A6S6WD96"/>
<accession>A0A6S6WD96</accession>
<protein>
    <submittedName>
        <fullName evidence="1">Uncharacterized protein</fullName>
    </submittedName>
</protein>
<evidence type="ECO:0000313" key="1">
    <source>
        <dbReference type="EMBL" id="CAE7209325.1"/>
    </source>
</evidence>
<dbReference type="Proteomes" id="UP000472372">
    <property type="component" value="Chromosome 10"/>
</dbReference>
<gene>
    <name evidence="1" type="ORF">PTTW11_09896</name>
</gene>
<organism evidence="1 2">
    <name type="scientific">Pyrenophora teres f. teres</name>
    <dbReference type="NCBI Taxonomy" id="97479"/>
    <lineage>
        <taxon>Eukaryota</taxon>
        <taxon>Fungi</taxon>
        <taxon>Dikarya</taxon>
        <taxon>Ascomycota</taxon>
        <taxon>Pezizomycotina</taxon>
        <taxon>Dothideomycetes</taxon>
        <taxon>Pleosporomycetidae</taxon>
        <taxon>Pleosporales</taxon>
        <taxon>Pleosporineae</taxon>
        <taxon>Pleosporaceae</taxon>
        <taxon>Pyrenophora</taxon>
    </lineage>
</organism>
<dbReference type="EMBL" id="HG992986">
    <property type="protein sequence ID" value="CAE7209325.1"/>
    <property type="molecule type" value="Genomic_DNA"/>
</dbReference>
<proteinExistence type="predicted"/>
<evidence type="ECO:0000313" key="2">
    <source>
        <dbReference type="Proteomes" id="UP000472372"/>
    </source>
</evidence>